<dbReference type="AlphaFoldDB" id="A0A0F9D8B6"/>
<comment type="caution">
    <text evidence="1">The sequence shown here is derived from an EMBL/GenBank/DDBJ whole genome shotgun (WGS) entry which is preliminary data.</text>
</comment>
<evidence type="ECO:0000313" key="1">
    <source>
        <dbReference type="EMBL" id="KKL08343.1"/>
    </source>
</evidence>
<organism evidence="1">
    <name type="scientific">marine sediment metagenome</name>
    <dbReference type="NCBI Taxonomy" id="412755"/>
    <lineage>
        <taxon>unclassified sequences</taxon>
        <taxon>metagenomes</taxon>
        <taxon>ecological metagenomes</taxon>
    </lineage>
</organism>
<accession>A0A0F9D8B6</accession>
<name>A0A0F9D8B6_9ZZZZ</name>
<reference evidence="1" key="1">
    <citation type="journal article" date="2015" name="Nature">
        <title>Complex archaea that bridge the gap between prokaryotes and eukaryotes.</title>
        <authorList>
            <person name="Spang A."/>
            <person name="Saw J.H."/>
            <person name="Jorgensen S.L."/>
            <person name="Zaremba-Niedzwiedzka K."/>
            <person name="Martijn J."/>
            <person name="Lind A.E."/>
            <person name="van Eijk R."/>
            <person name="Schleper C."/>
            <person name="Guy L."/>
            <person name="Ettema T.J."/>
        </authorList>
    </citation>
    <scope>NUCLEOTIDE SEQUENCE</scope>
</reference>
<gene>
    <name evidence="1" type="ORF">LCGC14_2576830</name>
</gene>
<protein>
    <submittedName>
        <fullName evidence="1">Uncharacterized protein</fullName>
    </submittedName>
</protein>
<sequence length="145" mass="16422">AIESLRKDFDDYWLVTSTRIVYNKDNLSAKIIHNADSKIVKQTEINVKEVPVCRPTYIKELLETDAGLNYIRALIDNKKATKEDIINFFVTLSGKKEKNIRFWTPYQSSRKSKQVRSVDLASMASTGSVSMRMIGLAATLAYLVG</sequence>
<feature type="non-terminal residue" evidence="1">
    <location>
        <position position="1"/>
    </location>
</feature>
<dbReference type="EMBL" id="LAZR01042915">
    <property type="protein sequence ID" value="KKL08343.1"/>
    <property type="molecule type" value="Genomic_DNA"/>
</dbReference>
<proteinExistence type="predicted"/>